<evidence type="ECO:0000256" key="7">
    <source>
        <dbReference type="ARBA" id="ARBA00023136"/>
    </source>
</evidence>
<comment type="pathway">
    <text evidence="9">Protein modification; lipoprotein biosynthesis (N-acyl transfer).</text>
</comment>
<proteinExistence type="inferred from homology"/>
<dbReference type="Pfam" id="PF00795">
    <property type="entry name" value="CN_hydrolase"/>
    <property type="match status" value="1"/>
</dbReference>
<comment type="subcellular location">
    <subcellularLocation>
        <location evidence="1 9">Cell membrane</location>
        <topology evidence="1 9">Multi-pass membrane protein</topology>
    </subcellularLocation>
</comment>
<comment type="function">
    <text evidence="9">Catalyzes the phospholipid dependent N-acylation of the N-terminal cysteine of apolipoprotein, the last step in lipoprotein maturation.</text>
</comment>
<feature type="transmembrane region" description="Helical" evidence="9">
    <location>
        <begin position="63"/>
        <end position="81"/>
    </location>
</feature>
<keyword evidence="4 9" id="KW-0808">Transferase</keyword>
<evidence type="ECO:0000256" key="8">
    <source>
        <dbReference type="ARBA" id="ARBA00023315"/>
    </source>
</evidence>
<feature type="transmembrane region" description="Helical" evidence="9">
    <location>
        <begin position="225"/>
        <end position="246"/>
    </location>
</feature>
<gene>
    <name evidence="9 11" type="primary">lnt</name>
    <name evidence="11" type="ORF">EKE94_14795</name>
</gene>
<dbReference type="InterPro" id="IPR003010">
    <property type="entry name" value="C-N_Hydrolase"/>
</dbReference>
<comment type="catalytic activity">
    <reaction evidence="9">
        <text>N-terminal S-1,2-diacyl-sn-glyceryl-L-cysteinyl-[lipoprotein] + a glycerophospholipid = N-acyl-S-1,2-diacyl-sn-glyceryl-L-cysteinyl-[lipoprotein] + a 2-acyl-sn-glycero-3-phospholipid + H(+)</text>
        <dbReference type="Rhea" id="RHEA:48228"/>
        <dbReference type="Rhea" id="RHEA-COMP:14681"/>
        <dbReference type="Rhea" id="RHEA-COMP:14684"/>
        <dbReference type="ChEBI" id="CHEBI:15378"/>
        <dbReference type="ChEBI" id="CHEBI:136912"/>
        <dbReference type="ChEBI" id="CHEBI:140656"/>
        <dbReference type="ChEBI" id="CHEBI:140657"/>
        <dbReference type="ChEBI" id="CHEBI:140660"/>
        <dbReference type="EC" id="2.3.1.269"/>
    </reaction>
</comment>
<feature type="transmembrane region" description="Helical" evidence="9">
    <location>
        <begin position="120"/>
        <end position="144"/>
    </location>
</feature>
<evidence type="ECO:0000256" key="3">
    <source>
        <dbReference type="ARBA" id="ARBA00022475"/>
    </source>
</evidence>
<dbReference type="EMBL" id="RQXX01000005">
    <property type="protein sequence ID" value="RVV97277.1"/>
    <property type="molecule type" value="Genomic_DNA"/>
</dbReference>
<reference evidence="11 12" key="1">
    <citation type="submission" date="2018-11" db="EMBL/GenBank/DDBJ databases">
        <title>Mesobaculum littorinae gen. nov., sp. nov., isolated from Littorina scabra that represents a novel genus of the order Rhodobacteraceae.</title>
        <authorList>
            <person name="Li F."/>
        </authorList>
    </citation>
    <scope>NUCLEOTIDE SEQUENCE [LARGE SCALE GENOMIC DNA]</scope>
    <source>
        <strain evidence="11 12">M0103</strain>
    </source>
</reference>
<feature type="transmembrane region" description="Helical" evidence="9">
    <location>
        <begin position="512"/>
        <end position="530"/>
    </location>
</feature>
<organism evidence="11 12">
    <name type="scientific">Mesobaculum littorinae</name>
    <dbReference type="NCBI Taxonomy" id="2486419"/>
    <lineage>
        <taxon>Bacteria</taxon>
        <taxon>Pseudomonadati</taxon>
        <taxon>Pseudomonadota</taxon>
        <taxon>Alphaproteobacteria</taxon>
        <taxon>Rhodobacterales</taxon>
        <taxon>Roseobacteraceae</taxon>
        <taxon>Mesobaculum</taxon>
    </lineage>
</organism>
<dbReference type="InterPro" id="IPR045378">
    <property type="entry name" value="LNT_N"/>
</dbReference>
<evidence type="ECO:0000256" key="2">
    <source>
        <dbReference type="ARBA" id="ARBA00010065"/>
    </source>
</evidence>
<dbReference type="PANTHER" id="PTHR38686:SF1">
    <property type="entry name" value="APOLIPOPROTEIN N-ACYLTRANSFERASE"/>
    <property type="match status" value="1"/>
</dbReference>
<evidence type="ECO:0000256" key="4">
    <source>
        <dbReference type="ARBA" id="ARBA00022679"/>
    </source>
</evidence>
<evidence type="ECO:0000256" key="1">
    <source>
        <dbReference type="ARBA" id="ARBA00004651"/>
    </source>
</evidence>
<dbReference type="Gene3D" id="3.60.110.10">
    <property type="entry name" value="Carbon-nitrogen hydrolase"/>
    <property type="match status" value="1"/>
</dbReference>
<dbReference type="GO" id="GO:0016410">
    <property type="term" value="F:N-acyltransferase activity"/>
    <property type="evidence" value="ECO:0007669"/>
    <property type="project" value="UniProtKB-UniRule"/>
</dbReference>
<dbReference type="Pfam" id="PF20154">
    <property type="entry name" value="LNT_N"/>
    <property type="match status" value="1"/>
</dbReference>
<dbReference type="CDD" id="cd07571">
    <property type="entry name" value="ALP_N-acyl_transferase"/>
    <property type="match status" value="1"/>
</dbReference>
<keyword evidence="11" id="KW-0449">Lipoprotein</keyword>
<dbReference type="GO" id="GO:0042158">
    <property type="term" value="P:lipoprotein biosynthetic process"/>
    <property type="evidence" value="ECO:0007669"/>
    <property type="project" value="UniProtKB-UniRule"/>
</dbReference>
<protein>
    <recommendedName>
        <fullName evidence="9">Apolipoprotein N-acyltransferase</fullName>
        <shortName evidence="9">ALP N-acyltransferase</shortName>
        <ecNumber evidence="9">2.3.1.269</ecNumber>
    </recommendedName>
</protein>
<dbReference type="UniPathway" id="UPA00666"/>
<feature type="domain" description="CN hydrolase" evidence="10">
    <location>
        <begin position="261"/>
        <end position="499"/>
    </location>
</feature>
<dbReference type="PROSITE" id="PS50263">
    <property type="entry name" value="CN_HYDROLASE"/>
    <property type="match status" value="1"/>
</dbReference>
<feature type="transmembrane region" description="Helical" evidence="9">
    <location>
        <begin position="193"/>
        <end position="213"/>
    </location>
</feature>
<dbReference type="AlphaFoldDB" id="A0A438AF96"/>
<keyword evidence="12" id="KW-1185">Reference proteome</keyword>
<keyword evidence="6 9" id="KW-1133">Transmembrane helix</keyword>
<comment type="caution">
    <text evidence="11">The sequence shown here is derived from an EMBL/GenBank/DDBJ whole genome shotgun (WGS) entry which is preliminary data.</text>
</comment>
<evidence type="ECO:0000259" key="10">
    <source>
        <dbReference type="PROSITE" id="PS50263"/>
    </source>
</evidence>
<dbReference type="SUPFAM" id="SSF56317">
    <property type="entry name" value="Carbon-nitrogen hydrolase"/>
    <property type="match status" value="1"/>
</dbReference>
<dbReference type="HAMAP" id="MF_01148">
    <property type="entry name" value="Lnt"/>
    <property type="match status" value="1"/>
</dbReference>
<keyword evidence="8 9" id="KW-0012">Acyltransferase</keyword>
<keyword evidence="5 9" id="KW-0812">Transmembrane</keyword>
<feature type="transmembrane region" description="Helical" evidence="9">
    <location>
        <begin position="156"/>
        <end position="181"/>
    </location>
</feature>
<dbReference type="OrthoDB" id="9804277at2"/>
<name>A0A438AF96_9RHOB</name>
<dbReference type="PANTHER" id="PTHR38686">
    <property type="entry name" value="APOLIPOPROTEIN N-ACYLTRANSFERASE"/>
    <property type="match status" value="1"/>
</dbReference>
<accession>A0A438AF96</accession>
<evidence type="ECO:0000256" key="5">
    <source>
        <dbReference type="ARBA" id="ARBA00022692"/>
    </source>
</evidence>
<dbReference type="EC" id="2.3.1.269" evidence="9"/>
<dbReference type="GO" id="GO:0005886">
    <property type="term" value="C:plasma membrane"/>
    <property type="evidence" value="ECO:0007669"/>
    <property type="project" value="UniProtKB-SubCell"/>
</dbReference>
<keyword evidence="3 9" id="KW-1003">Cell membrane</keyword>
<dbReference type="NCBIfam" id="TIGR00546">
    <property type="entry name" value="lnt"/>
    <property type="match status" value="1"/>
</dbReference>
<comment type="similarity">
    <text evidence="2 9">Belongs to the CN hydrolase family. Apolipoprotein N-acyltransferase subfamily.</text>
</comment>
<dbReference type="InterPro" id="IPR036526">
    <property type="entry name" value="C-N_Hydrolase_sf"/>
</dbReference>
<evidence type="ECO:0000256" key="9">
    <source>
        <dbReference type="HAMAP-Rule" id="MF_01148"/>
    </source>
</evidence>
<dbReference type="InterPro" id="IPR004563">
    <property type="entry name" value="Apolipo_AcylTrfase"/>
</dbReference>
<evidence type="ECO:0000313" key="11">
    <source>
        <dbReference type="EMBL" id="RVV97277.1"/>
    </source>
</evidence>
<evidence type="ECO:0000256" key="6">
    <source>
        <dbReference type="ARBA" id="ARBA00022989"/>
    </source>
</evidence>
<evidence type="ECO:0000313" key="12">
    <source>
        <dbReference type="Proteomes" id="UP000285908"/>
    </source>
</evidence>
<feature type="transmembrane region" description="Helical" evidence="9">
    <location>
        <begin position="88"/>
        <end position="108"/>
    </location>
</feature>
<keyword evidence="7 9" id="KW-0472">Membrane</keyword>
<dbReference type="Proteomes" id="UP000285908">
    <property type="component" value="Unassembled WGS sequence"/>
</dbReference>
<sequence>MPIPGGSSVCASACPRRRVPDTPPGSASRVRDRLSLRRYAGRQRLALAALAGVFAGLGQVPFSAVPVALAGLALSLGLLHGARTWRGAAALGFFAGTGYFATSLHWIVEPFLVDVARHGWMAPFGLFFTATGFALFWAVAFALARATGGRGWRLSLAWAVWLGAAEMTRSYILTGFPWALVGYVWTEGPALQLVSLIGPYGLTVLTLLLVAGGVEVARRRAWPTLVRLAVAAAVWLLPLGAGALLLHDDPPTPGAALVRIVQPNAPQDEKWDPERAGFFFQRMLEFTAAPGAPDLTIWPETSLPYYLEDGHAALARVSDAAGGRPVALGAQRVDGWRAWNSMALIEPGGRIADLYDKHHLVPFGEYVPLGGIGRALGLPSFAAEDGFGFTPGEGPHLVDTGAAGRVLPLICYEAIFPQDVNAAPGRPDWLMQITNDAWFGTFSGPYQHLAQARARAVEQGLPLIRSANTGISAVIDAAGRVTASLPLGEAGYLDARLPPARAATPYAQSGDLPLALLLTVLAVGIWLTAWRDRR</sequence>